<reference evidence="1 2" key="1">
    <citation type="submission" date="2020-04" db="EMBL/GenBank/DDBJ databases">
        <title>Luteolibacter sp. G-1-1-1 isolated from soil.</title>
        <authorList>
            <person name="Dahal R.H."/>
        </authorList>
    </citation>
    <scope>NUCLEOTIDE SEQUENCE [LARGE SCALE GENOMIC DNA]</scope>
    <source>
        <strain evidence="1 2">G-1-1-1</strain>
    </source>
</reference>
<name>A0A858RDR6_9BACT</name>
<dbReference type="Proteomes" id="UP000501812">
    <property type="component" value="Chromosome"/>
</dbReference>
<accession>A0A858RDR6</accession>
<sequence>MTAAVFLVPSPRTFPPARYAGSVGKCRVGDWEYPAFVEEWWGRTALQRYQATAPDPFDPATFDGACPVWLFERTQHPAVPFTKGECQVWKRIA</sequence>
<dbReference type="RefSeq" id="WP_169453452.1">
    <property type="nucleotide sequence ID" value="NZ_CP051774.1"/>
</dbReference>
<dbReference type="KEGG" id="luo:HHL09_05365"/>
<evidence type="ECO:0000313" key="2">
    <source>
        <dbReference type="Proteomes" id="UP000501812"/>
    </source>
</evidence>
<evidence type="ECO:0000313" key="1">
    <source>
        <dbReference type="EMBL" id="QJE95226.1"/>
    </source>
</evidence>
<dbReference type="EMBL" id="CP051774">
    <property type="protein sequence ID" value="QJE95226.1"/>
    <property type="molecule type" value="Genomic_DNA"/>
</dbReference>
<proteinExistence type="predicted"/>
<gene>
    <name evidence="1" type="ORF">HHL09_05365</name>
</gene>
<keyword evidence="2" id="KW-1185">Reference proteome</keyword>
<organism evidence="1 2">
    <name type="scientific">Luteolibacter luteus</name>
    <dbReference type="NCBI Taxonomy" id="2728835"/>
    <lineage>
        <taxon>Bacteria</taxon>
        <taxon>Pseudomonadati</taxon>
        <taxon>Verrucomicrobiota</taxon>
        <taxon>Verrucomicrobiia</taxon>
        <taxon>Verrucomicrobiales</taxon>
        <taxon>Verrucomicrobiaceae</taxon>
        <taxon>Luteolibacter</taxon>
    </lineage>
</organism>
<protein>
    <submittedName>
        <fullName evidence="1">Uncharacterized protein</fullName>
    </submittedName>
</protein>
<dbReference type="AlphaFoldDB" id="A0A858RDR6"/>